<gene>
    <name evidence="2" type="ORF">RMCC_0452</name>
</gene>
<protein>
    <submittedName>
        <fullName evidence="2">Secreted protein</fullName>
    </submittedName>
</protein>
<dbReference type="InterPro" id="IPR007410">
    <property type="entry name" value="LpqE-like"/>
</dbReference>
<feature type="chain" id="PRO_5039586319" evidence="1">
    <location>
        <begin position="20"/>
        <end position="162"/>
    </location>
</feature>
<reference evidence="3" key="1">
    <citation type="journal article" date="2016" name="Genome Announc.">
        <title>Draft Genome Sequences of Five Rapidly Growing Mycobacterium Species, M. thermoresistibile, M. fortuitum subsp. acetamidolyticum, M. canariasense, M. brisbanense, and M. novocastrense.</title>
        <authorList>
            <person name="Katahira K."/>
            <person name="Ogura Y."/>
            <person name="Gotoh Y."/>
            <person name="Hayashi T."/>
        </authorList>
    </citation>
    <scope>NUCLEOTIDE SEQUENCE [LARGE SCALE GENOMIC DNA]</scope>
    <source>
        <strain evidence="3">JCM15298</strain>
    </source>
</reference>
<dbReference type="PANTHER" id="PTHR36302:SF1">
    <property type="entry name" value="COPPER CHAPERONE PCU(A)C"/>
    <property type="match status" value="1"/>
</dbReference>
<keyword evidence="3" id="KW-1185">Reference proteome</keyword>
<accession>A0A100W8H7</accession>
<dbReference type="Proteomes" id="UP000069443">
    <property type="component" value="Unassembled WGS sequence"/>
</dbReference>
<keyword evidence="1" id="KW-0732">Signal</keyword>
<feature type="signal peptide" evidence="1">
    <location>
        <begin position="1"/>
        <end position="19"/>
    </location>
</feature>
<evidence type="ECO:0000256" key="1">
    <source>
        <dbReference type="SAM" id="SignalP"/>
    </source>
</evidence>
<dbReference type="Pfam" id="PF04314">
    <property type="entry name" value="PCuAC"/>
    <property type="match status" value="1"/>
</dbReference>
<dbReference type="Gene3D" id="2.60.40.1890">
    <property type="entry name" value="PCu(A)C copper chaperone"/>
    <property type="match status" value="1"/>
</dbReference>
<organism evidence="2 3">
    <name type="scientific">Mycolicibacterium canariasense</name>
    <name type="common">Mycobacterium canariasense</name>
    <dbReference type="NCBI Taxonomy" id="228230"/>
    <lineage>
        <taxon>Bacteria</taxon>
        <taxon>Bacillati</taxon>
        <taxon>Actinomycetota</taxon>
        <taxon>Actinomycetes</taxon>
        <taxon>Mycobacteriales</taxon>
        <taxon>Mycobacteriaceae</taxon>
        <taxon>Mycolicibacterium</taxon>
    </lineage>
</organism>
<dbReference type="STRING" id="228230.RMCC_0452"/>
<dbReference type="PROSITE" id="PS51257">
    <property type="entry name" value="PROKAR_LIPOPROTEIN"/>
    <property type="match status" value="1"/>
</dbReference>
<sequence length="162" mass="16696">MGRRAVLLVLASVLAVLMAGCTGTHREQSMAAEVTVRDQWASAADTGMAAVFGTFANNGHHEARIVSATSPVAGRMELHEVSADASGTKTMHPKAGGIVIPPGGTHDLAPGGDHLMLMDLKAPLTPGADVPATVTFEDGSTLDITAQVRDFAGANENYQPHG</sequence>
<dbReference type="InterPro" id="IPR058248">
    <property type="entry name" value="Lxx211020-like"/>
</dbReference>
<name>A0A100W8H7_MYCCR</name>
<reference evidence="3" key="2">
    <citation type="submission" date="2016-02" db="EMBL/GenBank/DDBJ databases">
        <title>Draft genome sequence of five rapidly growing Mycobacterium species.</title>
        <authorList>
            <person name="Katahira K."/>
            <person name="Gotou Y."/>
            <person name="Iida K."/>
            <person name="Ogura Y."/>
            <person name="Hayashi T."/>
        </authorList>
    </citation>
    <scope>NUCLEOTIDE SEQUENCE [LARGE SCALE GENOMIC DNA]</scope>
    <source>
        <strain evidence="3">JCM15298</strain>
    </source>
</reference>
<dbReference type="PANTHER" id="PTHR36302">
    <property type="entry name" value="BLR7088 PROTEIN"/>
    <property type="match status" value="1"/>
</dbReference>
<evidence type="ECO:0000313" key="2">
    <source>
        <dbReference type="EMBL" id="GAS93486.1"/>
    </source>
</evidence>
<dbReference type="SUPFAM" id="SSF110087">
    <property type="entry name" value="DR1885-like metal-binding protein"/>
    <property type="match status" value="1"/>
</dbReference>
<evidence type="ECO:0000313" key="3">
    <source>
        <dbReference type="Proteomes" id="UP000069443"/>
    </source>
</evidence>
<dbReference type="AlphaFoldDB" id="A0A100W8H7"/>
<dbReference type="EMBL" id="BCSY01000011">
    <property type="protein sequence ID" value="GAS93486.1"/>
    <property type="molecule type" value="Genomic_DNA"/>
</dbReference>
<dbReference type="InterPro" id="IPR036182">
    <property type="entry name" value="PCuAC_sf"/>
</dbReference>
<proteinExistence type="predicted"/>
<comment type="caution">
    <text evidence="2">The sequence shown here is derived from an EMBL/GenBank/DDBJ whole genome shotgun (WGS) entry which is preliminary data.</text>
</comment>